<organism evidence="7 8">
    <name type="scientific">Hypsibius exemplaris</name>
    <name type="common">Freshwater tardigrade</name>
    <dbReference type="NCBI Taxonomy" id="2072580"/>
    <lineage>
        <taxon>Eukaryota</taxon>
        <taxon>Metazoa</taxon>
        <taxon>Ecdysozoa</taxon>
        <taxon>Tardigrada</taxon>
        <taxon>Eutardigrada</taxon>
        <taxon>Parachela</taxon>
        <taxon>Hypsibioidea</taxon>
        <taxon>Hypsibiidae</taxon>
        <taxon>Hypsibius</taxon>
    </lineage>
</organism>
<evidence type="ECO:0000256" key="3">
    <source>
        <dbReference type="ARBA" id="ARBA00022692"/>
    </source>
</evidence>
<proteinExistence type="inferred from homology"/>
<gene>
    <name evidence="7" type="ORF">BV898_08118</name>
</gene>
<dbReference type="PROSITE" id="PS00421">
    <property type="entry name" value="TM4_1"/>
    <property type="match status" value="1"/>
</dbReference>
<keyword evidence="5 6" id="KW-0472">Membrane</keyword>
<name>A0A1W0WRL9_HYPEX</name>
<dbReference type="InterPro" id="IPR018499">
    <property type="entry name" value="Tetraspanin/Peripherin"/>
</dbReference>
<comment type="subcellular location">
    <subcellularLocation>
        <location evidence="1">Membrane</location>
        <topology evidence="1">Multi-pass membrane protein</topology>
    </subcellularLocation>
</comment>
<keyword evidence="8" id="KW-1185">Reference proteome</keyword>
<dbReference type="InterPro" id="IPR018503">
    <property type="entry name" value="Tetraspanin_CS"/>
</dbReference>
<feature type="transmembrane region" description="Helical" evidence="6">
    <location>
        <begin position="72"/>
        <end position="95"/>
    </location>
</feature>
<dbReference type="InterPro" id="IPR008952">
    <property type="entry name" value="Tetraspanin_EC2_sf"/>
</dbReference>
<evidence type="ECO:0000256" key="6">
    <source>
        <dbReference type="SAM" id="Phobius"/>
    </source>
</evidence>
<evidence type="ECO:0000256" key="4">
    <source>
        <dbReference type="ARBA" id="ARBA00022989"/>
    </source>
</evidence>
<keyword evidence="4 6" id="KW-1133">Transmembrane helix</keyword>
<dbReference type="PANTHER" id="PTHR19282:SF527">
    <property type="entry name" value="TETRASPANIN"/>
    <property type="match status" value="1"/>
</dbReference>
<dbReference type="PRINTS" id="PR00259">
    <property type="entry name" value="TMFOUR"/>
</dbReference>
<keyword evidence="3 6" id="KW-0812">Transmembrane</keyword>
<feature type="transmembrane region" description="Helical" evidence="6">
    <location>
        <begin position="102"/>
        <end position="126"/>
    </location>
</feature>
<dbReference type="Gene3D" id="1.10.1450.10">
    <property type="entry name" value="Tetraspanin"/>
    <property type="match status" value="1"/>
</dbReference>
<dbReference type="EMBL" id="MTYJ01000056">
    <property type="protein sequence ID" value="OQV17822.1"/>
    <property type="molecule type" value="Genomic_DNA"/>
</dbReference>
<comment type="caution">
    <text evidence="7">The sequence shown here is derived from an EMBL/GenBank/DDBJ whole genome shotgun (WGS) entry which is preliminary data.</text>
</comment>
<feature type="transmembrane region" description="Helical" evidence="6">
    <location>
        <begin position="30"/>
        <end position="52"/>
    </location>
</feature>
<comment type="similarity">
    <text evidence="2">Belongs to the tetraspanin (TM4SF) family.</text>
</comment>
<dbReference type="GO" id="GO:0005886">
    <property type="term" value="C:plasma membrane"/>
    <property type="evidence" value="ECO:0007669"/>
    <property type="project" value="TreeGrafter"/>
</dbReference>
<dbReference type="PANTHER" id="PTHR19282">
    <property type="entry name" value="TETRASPANIN"/>
    <property type="match status" value="1"/>
</dbReference>
<dbReference type="AlphaFoldDB" id="A0A1W0WRL9"/>
<dbReference type="Pfam" id="PF00335">
    <property type="entry name" value="Tetraspanin"/>
    <property type="match status" value="1"/>
</dbReference>
<evidence type="ECO:0000313" key="8">
    <source>
        <dbReference type="Proteomes" id="UP000192578"/>
    </source>
</evidence>
<evidence type="ECO:0000256" key="2">
    <source>
        <dbReference type="ARBA" id="ARBA00006840"/>
    </source>
</evidence>
<sequence>MSAGILSRFRTRHSPGYGKSQFAWERGMKYTLCCLNALIMLGGLTVIAVGTWTVVDKLSLESLLGTNLYISAAWILIGTGCAVICIALFGCFGAIRGVRCMLMTYFIILFCIFFILLLGGILGYVFRDQLDESMRQQMHDTMIRDYGFVDVVNDAWDALQQALRCCAVDDEYGLTNWRHSRWHEKEASPRPFLPATCCRTENDAILEGHPQNTVSFLTIQPCLGLAKHEVKEHAVILGSVGISIAGLLVLASQRYPSTCTSGEQDERKERKKRERQEMMTYKLEQELARCENPADNNEASTDPLTNWRHSRWHEKEASPRPFLPATCCRTENDAILEGHPQYVNLTACQARSGKPDDWPNPEYVYTQPCLGLAKHEVKEHAVILGSVGISIAGLLVLGMIFAMCLFREIE</sequence>
<evidence type="ECO:0000256" key="5">
    <source>
        <dbReference type="ARBA" id="ARBA00023136"/>
    </source>
</evidence>
<dbReference type="OrthoDB" id="438211at2759"/>
<evidence type="ECO:0000256" key="1">
    <source>
        <dbReference type="ARBA" id="ARBA00004141"/>
    </source>
</evidence>
<dbReference type="SUPFAM" id="SSF48652">
    <property type="entry name" value="Tetraspanin"/>
    <property type="match status" value="1"/>
</dbReference>
<reference evidence="8" key="1">
    <citation type="submission" date="2017-01" db="EMBL/GenBank/DDBJ databases">
        <title>Comparative genomics of anhydrobiosis in the tardigrade Hypsibius dujardini.</title>
        <authorList>
            <person name="Yoshida Y."/>
            <person name="Koutsovoulos G."/>
            <person name="Laetsch D."/>
            <person name="Stevens L."/>
            <person name="Kumar S."/>
            <person name="Horikawa D."/>
            <person name="Ishino K."/>
            <person name="Komine S."/>
            <person name="Tomita M."/>
            <person name="Blaxter M."/>
            <person name="Arakawa K."/>
        </authorList>
    </citation>
    <scope>NUCLEOTIDE SEQUENCE [LARGE SCALE GENOMIC DNA]</scope>
    <source>
        <strain evidence="8">Z151</strain>
    </source>
</reference>
<feature type="transmembrane region" description="Helical" evidence="6">
    <location>
        <begin position="382"/>
        <end position="406"/>
    </location>
</feature>
<evidence type="ECO:0000313" key="7">
    <source>
        <dbReference type="EMBL" id="OQV17822.1"/>
    </source>
</evidence>
<accession>A0A1W0WRL9</accession>
<protein>
    <submittedName>
        <fullName evidence="7">CD151 antigen</fullName>
    </submittedName>
</protein>
<dbReference type="Proteomes" id="UP000192578">
    <property type="component" value="Unassembled WGS sequence"/>
</dbReference>